<evidence type="ECO:0000313" key="2">
    <source>
        <dbReference type="EMBL" id="SFH85443.1"/>
    </source>
</evidence>
<evidence type="ECO:0000256" key="1">
    <source>
        <dbReference type="SAM" id="MobiDB-lite"/>
    </source>
</evidence>
<dbReference type="Proteomes" id="UP000183635">
    <property type="component" value="Unassembled WGS sequence"/>
</dbReference>
<accession>A0A1I3DFL4</accession>
<keyword evidence="3" id="KW-1185">Reference proteome</keyword>
<name>A0A1I3DFL4_9RHOB</name>
<evidence type="ECO:0000313" key="3">
    <source>
        <dbReference type="Proteomes" id="UP000183635"/>
    </source>
</evidence>
<proteinExistence type="predicted"/>
<organism evidence="2 3">
    <name type="scientific">Paracoccus aminovorans</name>
    <dbReference type="NCBI Taxonomy" id="34004"/>
    <lineage>
        <taxon>Bacteria</taxon>
        <taxon>Pseudomonadati</taxon>
        <taxon>Pseudomonadota</taxon>
        <taxon>Alphaproteobacteria</taxon>
        <taxon>Rhodobacterales</taxon>
        <taxon>Paracoccaceae</taxon>
        <taxon>Paracoccus</taxon>
    </lineage>
</organism>
<dbReference type="EMBL" id="FOPU01000038">
    <property type="protein sequence ID" value="SFH85443.1"/>
    <property type="molecule type" value="Genomic_DNA"/>
</dbReference>
<sequence length="50" mass="5589">MEICRHRTSSKRADLNTPLSAAEKLHSDRPSVGLTSKEVISLRNGRLFPL</sequence>
<feature type="region of interest" description="Disordered" evidence="1">
    <location>
        <begin position="1"/>
        <end position="28"/>
    </location>
</feature>
<feature type="compositionally biased region" description="Basic residues" evidence="1">
    <location>
        <begin position="1"/>
        <end position="10"/>
    </location>
</feature>
<dbReference type="AlphaFoldDB" id="A0A1I3DFL4"/>
<protein>
    <submittedName>
        <fullName evidence="2">Uncharacterized protein</fullName>
    </submittedName>
</protein>
<reference evidence="2 3" key="1">
    <citation type="submission" date="2016-10" db="EMBL/GenBank/DDBJ databases">
        <authorList>
            <person name="de Groot N.N."/>
        </authorList>
    </citation>
    <scope>NUCLEOTIDE SEQUENCE [LARGE SCALE GENOMIC DNA]</scope>
    <source>
        <strain evidence="2 3">DSM 8537</strain>
    </source>
</reference>
<gene>
    <name evidence="2" type="ORF">SAMN04488021_1388</name>
</gene>